<protein>
    <submittedName>
        <fullName evidence="2">Carboxy-cis,cis-muconate cyclase-like protein</fullName>
    </submittedName>
</protein>
<dbReference type="InterPro" id="IPR050282">
    <property type="entry name" value="Cycloisomerase_2"/>
</dbReference>
<dbReference type="PANTHER" id="PTHR30344">
    <property type="entry name" value="6-PHOSPHOGLUCONOLACTONASE-RELATED"/>
    <property type="match status" value="1"/>
</dbReference>
<dbReference type="Gene3D" id="2.130.10.10">
    <property type="entry name" value="YVTN repeat-like/Quinoprotein amine dehydrogenase"/>
    <property type="match status" value="1"/>
</dbReference>
<dbReference type="Pfam" id="PF10282">
    <property type="entry name" value="Lactonase"/>
    <property type="match status" value="1"/>
</dbReference>
<dbReference type="EMBL" id="JBBWUH010000001">
    <property type="protein sequence ID" value="KAK8177772.1"/>
    <property type="molecule type" value="Genomic_DNA"/>
</dbReference>
<organism evidence="2 3">
    <name type="scientific">Phyllosticta citrichinensis</name>
    <dbReference type="NCBI Taxonomy" id="1130410"/>
    <lineage>
        <taxon>Eukaryota</taxon>
        <taxon>Fungi</taxon>
        <taxon>Dikarya</taxon>
        <taxon>Ascomycota</taxon>
        <taxon>Pezizomycotina</taxon>
        <taxon>Dothideomycetes</taxon>
        <taxon>Dothideomycetes incertae sedis</taxon>
        <taxon>Botryosphaeriales</taxon>
        <taxon>Phyllostictaceae</taxon>
        <taxon>Phyllosticta</taxon>
    </lineage>
</organism>
<dbReference type="Proteomes" id="UP001456524">
    <property type="component" value="Unassembled WGS sequence"/>
</dbReference>
<dbReference type="SUPFAM" id="SSF75011">
    <property type="entry name" value="3-carboxy-cis,cis-mucoante lactonizing enzyme"/>
    <property type="match status" value="1"/>
</dbReference>
<comment type="caution">
    <text evidence="2">The sequence shown here is derived from an EMBL/GenBank/DDBJ whole genome shotgun (WGS) entry which is preliminary data.</text>
</comment>
<gene>
    <name evidence="2" type="ORF">IWX90DRAFT_421896</name>
</gene>
<proteinExistence type="inferred from homology"/>
<sequence length="421" mass="46842">MAAPVLGMMSLPASPPLAWPTASATACISHDALLPASLPRMRISRFLQRALSVSPARAKMPKHHLMVGTWTRPGAIFTFEFDDDALTLKLIKRSEIPHNEPISWMTFSHDRKQIYGASMKTWSSYTVKSPTDIVQSASHPIAGHPLAANNDANTRAIFVLAAQKPPYNVYGNPFYDYAGFGNVFSVNENGALKENVQNYEYEPKTGIHGMVFDPTETYLYSADLRANKIWTHKKDPQTGQLTLLGSLEAPDPGDHPRWVEIHPSGNYLYVLMEAGNNVAEYVIDQQTHLPVFTQRTWPLIPPGLKYNIKNFRGDVVFHTKSADTLFATTRSNTIGVPGYISAFKLSKNGHIERQLLLNPTSSSGGHSNAVAPCPWTDDYLAITDDTVGFIEIYRWTEGWLGRVARCEVTEPGFGMNAIWYD</sequence>
<dbReference type="InterPro" id="IPR015943">
    <property type="entry name" value="WD40/YVTN_repeat-like_dom_sf"/>
</dbReference>
<dbReference type="InterPro" id="IPR019405">
    <property type="entry name" value="Lactonase_7-beta_prop"/>
</dbReference>
<accession>A0ABR1Y782</accession>
<keyword evidence="3" id="KW-1185">Reference proteome</keyword>
<evidence type="ECO:0000313" key="3">
    <source>
        <dbReference type="Proteomes" id="UP001456524"/>
    </source>
</evidence>
<evidence type="ECO:0000256" key="1">
    <source>
        <dbReference type="ARBA" id="ARBA00005564"/>
    </source>
</evidence>
<name>A0ABR1Y782_9PEZI</name>
<evidence type="ECO:0000313" key="2">
    <source>
        <dbReference type="EMBL" id="KAK8177772.1"/>
    </source>
</evidence>
<reference evidence="2 3" key="1">
    <citation type="journal article" date="2022" name="G3 (Bethesda)">
        <title>Enemy or ally: a genomic approach to elucidate the lifestyle of Phyllosticta citrichinaensis.</title>
        <authorList>
            <person name="Buijs V.A."/>
            <person name="Groenewald J.Z."/>
            <person name="Haridas S."/>
            <person name="LaButti K.M."/>
            <person name="Lipzen A."/>
            <person name="Martin F.M."/>
            <person name="Barry K."/>
            <person name="Grigoriev I.V."/>
            <person name="Crous P.W."/>
            <person name="Seidl M.F."/>
        </authorList>
    </citation>
    <scope>NUCLEOTIDE SEQUENCE [LARGE SCALE GENOMIC DNA]</scope>
    <source>
        <strain evidence="2 3">CBS 129764</strain>
    </source>
</reference>
<comment type="similarity">
    <text evidence="1">Belongs to the cycloisomerase 2 family.</text>
</comment>
<dbReference type="PANTHER" id="PTHR30344:SF4">
    <property type="entry name" value="CYCLASE, PUTATIVE (AFU_ORTHOLOGUE AFUA_6G11580)-RELATED"/>
    <property type="match status" value="1"/>
</dbReference>